<dbReference type="GO" id="GO:0005506">
    <property type="term" value="F:iron ion binding"/>
    <property type="evidence" value="ECO:0007669"/>
    <property type="project" value="InterPro"/>
</dbReference>
<dbReference type="InterPro" id="IPR001128">
    <property type="entry name" value="Cyt_P450"/>
</dbReference>
<dbReference type="InterPro" id="IPR036396">
    <property type="entry name" value="Cyt_P450_sf"/>
</dbReference>
<dbReference type="PANTHER" id="PTHR24293:SF0">
    <property type="entry name" value="CYP46A1 PROTEIN-RELATED"/>
    <property type="match status" value="1"/>
</dbReference>
<name>A0A7D9J1C0_PARCT</name>
<feature type="non-terminal residue" evidence="2">
    <location>
        <position position="1"/>
    </location>
</feature>
<organism evidence="2 3">
    <name type="scientific">Paramuricea clavata</name>
    <name type="common">Red gorgonian</name>
    <name type="synonym">Violescent sea-whip</name>
    <dbReference type="NCBI Taxonomy" id="317549"/>
    <lineage>
        <taxon>Eukaryota</taxon>
        <taxon>Metazoa</taxon>
        <taxon>Cnidaria</taxon>
        <taxon>Anthozoa</taxon>
        <taxon>Octocorallia</taxon>
        <taxon>Malacalcyonacea</taxon>
        <taxon>Plexauridae</taxon>
        <taxon>Paramuricea</taxon>
    </lineage>
</organism>
<proteinExistence type="inferred from homology"/>
<dbReference type="PRINTS" id="PR00463">
    <property type="entry name" value="EP450I"/>
</dbReference>
<reference evidence="2" key="1">
    <citation type="submission" date="2020-04" db="EMBL/GenBank/DDBJ databases">
        <authorList>
            <person name="Alioto T."/>
            <person name="Alioto T."/>
            <person name="Gomez Garrido J."/>
        </authorList>
    </citation>
    <scope>NUCLEOTIDE SEQUENCE</scope>
    <source>
        <strain evidence="2">A484AB</strain>
    </source>
</reference>
<dbReference type="Pfam" id="PF00067">
    <property type="entry name" value="p450"/>
    <property type="match status" value="1"/>
</dbReference>
<protein>
    <submittedName>
        <fullName evidence="2">Cholesterol 24-hydroxylase-like</fullName>
    </submittedName>
</protein>
<evidence type="ECO:0000313" key="2">
    <source>
        <dbReference type="EMBL" id="CAB4018732.1"/>
    </source>
</evidence>
<accession>A0A7D9J1C0</accession>
<dbReference type="GO" id="GO:0033781">
    <property type="term" value="F:cholesterol 24-hydroxylase activity"/>
    <property type="evidence" value="ECO:0007669"/>
    <property type="project" value="InterPro"/>
</dbReference>
<dbReference type="Proteomes" id="UP001152795">
    <property type="component" value="Unassembled WGS sequence"/>
</dbReference>
<dbReference type="InterPro" id="IPR039983">
    <property type="entry name" value="CYP46A1"/>
</dbReference>
<comment type="caution">
    <text evidence="2">The sequence shown here is derived from an EMBL/GenBank/DDBJ whole genome shotgun (WGS) entry which is preliminary data.</text>
</comment>
<dbReference type="EMBL" id="CACRXK020010144">
    <property type="protein sequence ID" value="CAB4018732.1"/>
    <property type="molecule type" value="Genomic_DNA"/>
</dbReference>
<dbReference type="Gene3D" id="1.10.630.10">
    <property type="entry name" value="Cytochrome P450"/>
    <property type="match status" value="1"/>
</dbReference>
<gene>
    <name evidence="2" type="ORF">PACLA_8A030657</name>
</gene>
<dbReference type="AlphaFoldDB" id="A0A7D9J1C0"/>
<keyword evidence="3" id="KW-1185">Reference proteome</keyword>
<sequence>MNVVLFGFFALAIVVFLCLAVLGFAVYLFCEHRRFGHLPGPQRSNFWLGNAKDIATYRKAGRTFYDYFLAQTIEHGNVFVVFICHKAIIFVSEPSIICKLLLRHHLLLPKDPKVYRKLGFVCGQPIAGHGLVTNTDEAAWKPRRRCLNHAFHRGNVSRNFLKVFNDCAQVFLNRLQGKADGQMKVFMLEEFARASFLASDQAICGKDSRLTQENFDGILHAFEKCLEAVQANLTTVLPHSLTRLFTRKTSRQREFIKAAKTVRGFAREVIETRERKLRETHGEARSDILAYILDIAKNDPNFTMEEKIDEVVTFFVAAHETTAGCLAFTLFEILSNEKIYQRVMQEIDIVIGSKTFISDKDLNKLHFLDNCIKESLRLYPVVGGPDRILMKDLVIQDYYLPSGCSVFVEKYVAHRNPKYWKNPQ</sequence>
<dbReference type="OrthoDB" id="1470350at2759"/>
<evidence type="ECO:0000313" key="3">
    <source>
        <dbReference type="Proteomes" id="UP001152795"/>
    </source>
</evidence>
<evidence type="ECO:0000256" key="1">
    <source>
        <dbReference type="ARBA" id="ARBA00010617"/>
    </source>
</evidence>
<dbReference type="InterPro" id="IPR002401">
    <property type="entry name" value="Cyt_P450_E_grp-I"/>
</dbReference>
<dbReference type="SUPFAM" id="SSF48264">
    <property type="entry name" value="Cytochrome P450"/>
    <property type="match status" value="1"/>
</dbReference>
<dbReference type="PANTHER" id="PTHR24293">
    <property type="entry name" value="CYTOCHROME P450 FAMILY 46 SUBFAMILY A"/>
    <property type="match status" value="1"/>
</dbReference>
<comment type="similarity">
    <text evidence="1">Belongs to the cytochrome P450 family.</text>
</comment>
<dbReference type="GO" id="GO:0006707">
    <property type="term" value="P:cholesterol catabolic process"/>
    <property type="evidence" value="ECO:0007669"/>
    <property type="project" value="InterPro"/>
</dbReference>
<dbReference type="GO" id="GO:0020037">
    <property type="term" value="F:heme binding"/>
    <property type="evidence" value="ECO:0007669"/>
    <property type="project" value="InterPro"/>
</dbReference>